<dbReference type="EMBL" id="MSIE01000002">
    <property type="protein sequence ID" value="OLF19224.1"/>
    <property type="molecule type" value="Genomic_DNA"/>
</dbReference>
<organism evidence="3 4">
    <name type="scientific">Actinophytocola xanthii</name>
    <dbReference type="NCBI Taxonomy" id="1912961"/>
    <lineage>
        <taxon>Bacteria</taxon>
        <taxon>Bacillati</taxon>
        <taxon>Actinomycetota</taxon>
        <taxon>Actinomycetes</taxon>
        <taxon>Pseudonocardiales</taxon>
        <taxon>Pseudonocardiaceae</taxon>
    </lineage>
</organism>
<evidence type="ECO:0000313" key="3">
    <source>
        <dbReference type="EMBL" id="OLF19224.1"/>
    </source>
</evidence>
<comment type="caution">
    <text evidence="3">The sequence shown here is derived from an EMBL/GenBank/DDBJ whole genome shotgun (WGS) entry which is preliminary data.</text>
</comment>
<protein>
    <submittedName>
        <fullName evidence="3">Uncharacterized protein</fullName>
    </submittedName>
</protein>
<keyword evidence="2" id="KW-0472">Membrane</keyword>
<keyword evidence="4" id="KW-1185">Reference proteome</keyword>
<feature type="transmembrane region" description="Helical" evidence="2">
    <location>
        <begin position="56"/>
        <end position="76"/>
    </location>
</feature>
<proteinExistence type="predicted"/>
<dbReference type="STRING" id="1912961.BU204_02410"/>
<dbReference type="AlphaFoldDB" id="A0A1Q8CXY9"/>
<keyword evidence="2" id="KW-0812">Transmembrane</keyword>
<dbReference type="InterPro" id="IPR045428">
    <property type="entry name" value="EACC1"/>
</dbReference>
<evidence type="ECO:0000256" key="2">
    <source>
        <dbReference type="SAM" id="Phobius"/>
    </source>
</evidence>
<feature type="region of interest" description="Disordered" evidence="1">
    <location>
        <begin position="1"/>
        <end position="21"/>
    </location>
</feature>
<dbReference type="OrthoDB" id="3627404at2"/>
<reference evidence="3 4" key="1">
    <citation type="submission" date="2016-12" db="EMBL/GenBank/DDBJ databases">
        <title>The draft genome sequence of Actinophytocola sp. 11-183.</title>
        <authorList>
            <person name="Wang W."/>
            <person name="Yuan L."/>
        </authorList>
    </citation>
    <scope>NUCLEOTIDE SEQUENCE [LARGE SCALE GENOMIC DNA]</scope>
    <source>
        <strain evidence="3 4">11-183</strain>
    </source>
</reference>
<dbReference type="Proteomes" id="UP000185596">
    <property type="component" value="Unassembled WGS sequence"/>
</dbReference>
<sequence length="126" mass="13394">MAEVLVVLEPDPETDPEDADRLSRSLRAELVELDLAEVRPAPAGTAPEGAKAADPVTLGAAVLALGASGGVFTVLVEALRDWLGRRTGQHRISLTIDGDTIEIDRATDAQQRALVEAYVRRHTSDG</sequence>
<evidence type="ECO:0000313" key="4">
    <source>
        <dbReference type="Proteomes" id="UP000185596"/>
    </source>
</evidence>
<gene>
    <name evidence="3" type="ORF">BU204_02410</name>
</gene>
<dbReference type="RefSeq" id="WP_075123828.1">
    <property type="nucleotide sequence ID" value="NZ_MSIE01000002.1"/>
</dbReference>
<accession>A0A1Q8CXY9</accession>
<evidence type="ECO:0000256" key="1">
    <source>
        <dbReference type="SAM" id="MobiDB-lite"/>
    </source>
</evidence>
<keyword evidence="2" id="KW-1133">Transmembrane helix</keyword>
<dbReference type="Pfam" id="PF19953">
    <property type="entry name" value="EACC1"/>
    <property type="match status" value="1"/>
</dbReference>
<name>A0A1Q8CXY9_9PSEU</name>